<dbReference type="SUPFAM" id="SSF53474">
    <property type="entry name" value="alpha/beta-Hydrolases"/>
    <property type="match status" value="1"/>
</dbReference>
<reference evidence="3" key="1">
    <citation type="submission" date="2023-06" db="EMBL/GenBank/DDBJ databases">
        <authorList>
            <consortium name="Lawrence Berkeley National Laboratory"/>
            <person name="Ahrendt S."/>
            <person name="Sahu N."/>
            <person name="Indic B."/>
            <person name="Wong-Bajracharya J."/>
            <person name="Merenyi Z."/>
            <person name="Ke H.-M."/>
            <person name="Monk M."/>
            <person name="Kocsube S."/>
            <person name="Drula E."/>
            <person name="Lipzen A."/>
            <person name="Balint B."/>
            <person name="Henrissat B."/>
            <person name="Andreopoulos B."/>
            <person name="Martin F.M."/>
            <person name="Harder C.B."/>
            <person name="Rigling D."/>
            <person name="Ford K.L."/>
            <person name="Foster G.D."/>
            <person name="Pangilinan J."/>
            <person name="Papanicolaou A."/>
            <person name="Barry K."/>
            <person name="LaButti K."/>
            <person name="Viragh M."/>
            <person name="Koriabine M."/>
            <person name="Yan M."/>
            <person name="Riley R."/>
            <person name="Champramary S."/>
            <person name="Plett K.L."/>
            <person name="Tsai I.J."/>
            <person name="Slot J."/>
            <person name="Sipos G."/>
            <person name="Plett J."/>
            <person name="Nagy L.G."/>
            <person name="Grigoriev I.V."/>
        </authorList>
    </citation>
    <scope>NUCLEOTIDE SEQUENCE</scope>
    <source>
        <strain evidence="3">CCBAS 213</strain>
    </source>
</reference>
<dbReference type="Pfam" id="PF12146">
    <property type="entry name" value="Hydrolase_4"/>
    <property type="match status" value="1"/>
</dbReference>
<dbReference type="InterPro" id="IPR022742">
    <property type="entry name" value="Hydrolase_4"/>
</dbReference>
<dbReference type="GeneID" id="85366958"/>
<comment type="caution">
    <text evidence="3">The sequence shown here is derived from an EMBL/GenBank/DDBJ whole genome shotgun (WGS) entry which is preliminary data.</text>
</comment>
<organism evidence="3 4">
    <name type="scientific">Armillaria tabescens</name>
    <name type="common">Ringless honey mushroom</name>
    <name type="synonym">Agaricus tabescens</name>
    <dbReference type="NCBI Taxonomy" id="1929756"/>
    <lineage>
        <taxon>Eukaryota</taxon>
        <taxon>Fungi</taxon>
        <taxon>Dikarya</taxon>
        <taxon>Basidiomycota</taxon>
        <taxon>Agaricomycotina</taxon>
        <taxon>Agaricomycetes</taxon>
        <taxon>Agaricomycetidae</taxon>
        <taxon>Agaricales</taxon>
        <taxon>Marasmiineae</taxon>
        <taxon>Physalacriaceae</taxon>
        <taxon>Desarmillaria</taxon>
    </lineage>
</organism>
<dbReference type="PANTHER" id="PTHR43037:SF4">
    <property type="entry name" value="PEPTIDASE S9 PROLYL OLIGOPEPTIDASE CATALYTIC DOMAIN-CONTAINING PROTEIN"/>
    <property type="match status" value="1"/>
</dbReference>
<dbReference type="RefSeq" id="XP_060321321.1">
    <property type="nucleotide sequence ID" value="XM_060483410.1"/>
</dbReference>
<feature type="domain" description="Serine aminopeptidase S33" evidence="2">
    <location>
        <begin position="382"/>
        <end position="516"/>
    </location>
</feature>
<accession>A0AA39IWB4</accession>
<dbReference type="Proteomes" id="UP001175211">
    <property type="component" value="Unassembled WGS sequence"/>
</dbReference>
<keyword evidence="4" id="KW-1185">Reference proteome</keyword>
<evidence type="ECO:0000256" key="1">
    <source>
        <dbReference type="ARBA" id="ARBA00022729"/>
    </source>
</evidence>
<dbReference type="AlphaFoldDB" id="A0AA39IWB4"/>
<dbReference type="EMBL" id="JAUEPS010000376">
    <property type="protein sequence ID" value="KAK0431695.1"/>
    <property type="molecule type" value="Genomic_DNA"/>
</dbReference>
<dbReference type="InterPro" id="IPR029058">
    <property type="entry name" value="AB_hydrolase_fold"/>
</dbReference>
<gene>
    <name evidence="3" type="ORF">EV420DRAFT_772169</name>
</gene>
<evidence type="ECO:0000313" key="3">
    <source>
        <dbReference type="EMBL" id="KAK0431695.1"/>
    </source>
</evidence>
<name>A0AA39IWB4_ARMTA</name>
<dbReference type="Gene3D" id="3.40.50.1820">
    <property type="entry name" value="alpha/beta hydrolase"/>
    <property type="match status" value="1"/>
</dbReference>
<dbReference type="InterPro" id="IPR050955">
    <property type="entry name" value="Plant_Biomass_Hydrol_Est"/>
</dbReference>
<protein>
    <recommendedName>
        <fullName evidence="2">Serine aminopeptidase S33 domain-containing protein</fullName>
    </recommendedName>
</protein>
<evidence type="ECO:0000259" key="2">
    <source>
        <dbReference type="Pfam" id="PF12146"/>
    </source>
</evidence>
<proteinExistence type="predicted"/>
<dbReference type="PANTHER" id="PTHR43037">
    <property type="entry name" value="UNNAMED PRODUCT-RELATED"/>
    <property type="match status" value="1"/>
</dbReference>
<evidence type="ECO:0000313" key="4">
    <source>
        <dbReference type="Proteomes" id="UP001175211"/>
    </source>
</evidence>
<keyword evidence="1" id="KW-0732">Signal</keyword>
<sequence length="562" mass="62052">MRPLTQTVFCFASMLSAYATRQSTFSSESKWTVEVSKHWDVLGPFPIQAREQQFISPSFPLNLSEPINFAKTWPSSYADGGRVAWSSVVLKDAGDIEISFPDIRWESLRATEGWAALQHHAVLRSTLTVHPPINPSKSTPVPHLLVQLIQGSYFTILPKNGRREPQWYSGNIYAMERSLPQQAPLPTTPSNDSVTHYDIFISGDYEIRLFGDPHTQDREIPVQSISLSVKFDDALGSVIRETTQDVICDFVDNFAFGNAIGIGLRSVDGWWTVTDVSTDSSSGLTLTLVRPTRIAEGQTRIVPVQITQTRPFNRASIDLKLTLTSGASETIVTIESLPVNQLSGWMESVYSPIKGSYFYARSMPTVFTALPPRYSGPPKPPILALHGAGVDIVDQSFWADALPRNSYSWFVIPTGRTSWGLDWHGPSIKDTWASLDALVAILAANKAWLPWKLEPNIPAIILGHSNGGQGAWYIASRYPDRVLGVIPAAAYIKSQSYVPLTLSRSARFIDPILLSVLETSLTPDNNDLFLTNLVDTPVLAIHGGNDNNVPVWHSREAGLTPL</sequence>